<dbReference type="RefSeq" id="WP_065577136.1">
    <property type="nucleotide sequence ID" value="NZ_JBNGCH010000694.1"/>
</dbReference>
<feature type="compositionally biased region" description="Polar residues" evidence="1">
    <location>
        <begin position="674"/>
        <end position="691"/>
    </location>
</feature>
<dbReference type="Gene3D" id="3.30.750.140">
    <property type="match status" value="1"/>
</dbReference>
<feature type="region of interest" description="Disordered" evidence="1">
    <location>
        <begin position="45"/>
        <end position="67"/>
    </location>
</feature>
<dbReference type="InterPro" id="IPR021136">
    <property type="entry name" value="Flagellar_hook_control-like_C"/>
</dbReference>
<feature type="compositionally biased region" description="Polar residues" evidence="1">
    <location>
        <begin position="240"/>
        <end position="255"/>
    </location>
</feature>
<feature type="compositionally biased region" description="Polar residues" evidence="1">
    <location>
        <begin position="369"/>
        <end position="404"/>
    </location>
</feature>
<accession>A0A1B9QWQ6</accession>
<dbReference type="EMBL" id="MAJZ01000694">
    <property type="protein sequence ID" value="OCH74119.1"/>
    <property type="molecule type" value="Genomic_DNA"/>
</dbReference>
<feature type="compositionally biased region" description="Polar residues" evidence="1">
    <location>
        <begin position="329"/>
        <end position="342"/>
    </location>
</feature>
<sequence length="718" mass="75229">MQKLNAISIFSIVLPPVILIEYGLTRFLAESVTCMNINLKPVSDSPNIKSVQSGSDSASTLSEGTASESGGFFAKLSAMVGGLMDGGETKGNEESSTETSVKAGEKSENSEGNAKAIKGASADESADEMLKQASESDGTTESAKSAKSSGDDADIAAVKGDVDKQKQSAESNRRDEAAKTVSESDELLGRLNESNNALKDKDGKPLPQQSEISNSQHSEATNMVAQGESSEGNKVRGDVDNQTDQEVALNAQKSQSVDKNHSVQQEQTDTIPDSIKPFIENEQAVASGEPLSDESLTEMSQQTVGQGNNQTSVSEEDIVAAVMAKHGVNGSQSGDGNTQISAKSGLEGEQVLSGDKAIDVEATQAANSAQQLGSQQLVSERTASQPLSEQSDGTTNAQNKTGLSEQEAAAAASLGAGAIAWNNPVAVEQANLEQAALQSGRSQGQLPQTQAAVAASVQQALNQSPQSMSSQSMSPQMVDKLAVENMASAMPADLTQNQLQQMIAANGAIPPGVHGQANNQAALKAALGLKAANGINQGQSVDPKEAALAQQIAQATGQQLPTAARAEAAQAQVPLPLSRDLAGEQVAERVQMMMSKNLKNIDIRLDPPELGRMQIRMNMNGDNTAVHFTVTNQQARDVIEQSMPRLREMLAQQGVQLGDTSVQQQNSGQQQGQYTTNENQGSGQGLANNMGDSDENIDSDTKVDLNVTTKRDGISYYA</sequence>
<gene>
    <name evidence="3" type="ORF">A6E14_02425</name>
</gene>
<feature type="compositionally biased region" description="Polar residues" evidence="1">
    <location>
        <begin position="262"/>
        <end position="271"/>
    </location>
</feature>
<feature type="compositionally biased region" description="Low complexity" evidence="1">
    <location>
        <begin position="663"/>
        <end position="673"/>
    </location>
</feature>
<keyword evidence="4" id="KW-1185">Reference proteome</keyword>
<feature type="domain" description="Flagellar hook-length control protein-like C-terminal" evidence="2">
    <location>
        <begin position="588"/>
        <end position="671"/>
    </location>
</feature>
<comment type="caution">
    <text evidence="3">The sequence shown here is derived from an EMBL/GenBank/DDBJ whole genome shotgun (WGS) entry which is preliminary data.</text>
</comment>
<dbReference type="PANTHER" id="PTHR37533:SF2">
    <property type="entry name" value="FLAGELLAR HOOK-LENGTH CONTROL PROTEIN"/>
    <property type="match status" value="1"/>
</dbReference>
<dbReference type="Proteomes" id="UP000093173">
    <property type="component" value="Unassembled WGS sequence"/>
</dbReference>
<dbReference type="InterPro" id="IPR038610">
    <property type="entry name" value="FliK-like_C_sf"/>
</dbReference>
<dbReference type="Pfam" id="PF02120">
    <property type="entry name" value="Flg_hook"/>
    <property type="match status" value="1"/>
</dbReference>
<evidence type="ECO:0000256" key="1">
    <source>
        <dbReference type="SAM" id="MobiDB-lite"/>
    </source>
</evidence>
<feature type="compositionally biased region" description="Polar residues" evidence="1">
    <location>
        <begin position="297"/>
        <end position="313"/>
    </location>
</feature>
<reference evidence="4" key="1">
    <citation type="submission" date="2016-06" db="EMBL/GenBank/DDBJ databases">
        <authorList>
            <person name="Hehemann J.-H."/>
            <person name="Arevalo P."/>
            <person name="Datta M.S."/>
            <person name="Polz M.F."/>
        </authorList>
    </citation>
    <scope>NUCLEOTIDE SEQUENCE [LARGE SCALE GENOMIC DNA]</scope>
    <source>
        <strain evidence="4">9CSC122</strain>
    </source>
</reference>
<evidence type="ECO:0000259" key="2">
    <source>
        <dbReference type="Pfam" id="PF02120"/>
    </source>
</evidence>
<dbReference type="AlphaFoldDB" id="A0A1B9QWQ6"/>
<feature type="region of interest" description="Disordered" evidence="1">
    <location>
        <begin position="369"/>
        <end position="406"/>
    </location>
</feature>
<feature type="compositionally biased region" description="Polar residues" evidence="1">
    <location>
        <begin position="207"/>
        <end position="230"/>
    </location>
</feature>
<evidence type="ECO:0000313" key="3">
    <source>
        <dbReference type="EMBL" id="OCH74119.1"/>
    </source>
</evidence>
<name>A0A1B9QWQ6_9VIBR</name>
<dbReference type="CDD" id="cd17470">
    <property type="entry name" value="T3SS_Flik_C"/>
    <property type="match status" value="1"/>
</dbReference>
<feature type="region of interest" description="Disordered" evidence="1">
    <location>
        <begin position="658"/>
        <end position="704"/>
    </location>
</feature>
<dbReference type="InterPro" id="IPR052563">
    <property type="entry name" value="FliK"/>
</dbReference>
<evidence type="ECO:0000313" key="4">
    <source>
        <dbReference type="Proteomes" id="UP000093173"/>
    </source>
</evidence>
<dbReference type="PANTHER" id="PTHR37533">
    <property type="entry name" value="FLAGELLAR HOOK-LENGTH CONTROL PROTEIN"/>
    <property type="match status" value="1"/>
</dbReference>
<proteinExistence type="predicted"/>
<organism evidence="3 4">
    <name type="scientific">Vibrio genomosp. F10</name>
    <dbReference type="NCBI Taxonomy" id="723171"/>
    <lineage>
        <taxon>Bacteria</taxon>
        <taxon>Pseudomonadati</taxon>
        <taxon>Pseudomonadota</taxon>
        <taxon>Gammaproteobacteria</taxon>
        <taxon>Vibrionales</taxon>
        <taxon>Vibrionaceae</taxon>
        <taxon>Vibrio</taxon>
    </lineage>
</organism>
<feature type="region of interest" description="Disordered" evidence="1">
    <location>
        <begin position="84"/>
        <end position="348"/>
    </location>
</feature>
<protein>
    <recommendedName>
        <fullName evidence="2">Flagellar hook-length control protein-like C-terminal domain-containing protein</fullName>
    </recommendedName>
</protein>
<feature type="compositionally biased region" description="Basic and acidic residues" evidence="1">
    <location>
        <begin position="160"/>
        <end position="178"/>
    </location>
</feature>